<feature type="region of interest" description="Disordered" evidence="1">
    <location>
        <begin position="52"/>
        <end position="103"/>
    </location>
</feature>
<comment type="caution">
    <text evidence="2">The sequence shown here is derived from an EMBL/GenBank/DDBJ whole genome shotgun (WGS) entry which is preliminary data.</text>
</comment>
<dbReference type="AlphaFoldDB" id="A0A917XRX6"/>
<sequence>MFLQVGFIGPIEDLQPLAFSRQPRADAQVGVTPFPGNGSTSQAFTDAPTVRVQARSTPPEQEEVPAPLAAHAEAVAHPTFDADRSEDTPADALPIKLQRSDHD</sequence>
<keyword evidence="3" id="KW-1185">Reference proteome</keyword>
<accession>A0A917XRX6</accession>
<protein>
    <submittedName>
        <fullName evidence="2">Uncharacterized protein</fullName>
    </submittedName>
</protein>
<evidence type="ECO:0000313" key="3">
    <source>
        <dbReference type="Proteomes" id="UP000600365"/>
    </source>
</evidence>
<dbReference type="Proteomes" id="UP000600365">
    <property type="component" value="Unassembled WGS sequence"/>
</dbReference>
<proteinExistence type="predicted"/>
<name>A0A917XRX6_9ACTN</name>
<feature type="compositionally biased region" description="Low complexity" evidence="1">
    <location>
        <begin position="64"/>
        <end position="78"/>
    </location>
</feature>
<organism evidence="2 3">
    <name type="scientific">Streptomyces albiflavescens</name>
    <dbReference type="NCBI Taxonomy" id="1623582"/>
    <lineage>
        <taxon>Bacteria</taxon>
        <taxon>Bacillati</taxon>
        <taxon>Actinomycetota</taxon>
        <taxon>Actinomycetes</taxon>
        <taxon>Kitasatosporales</taxon>
        <taxon>Streptomycetaceae</taxon>
        <taxon>Streptomyces</taxon>
    </lineage>
</organism>
<evidence type="ECO:0000313" key="2">
    <source>
        <dbReference type="EMBL" id="GGN51210.1"/>
    </source>
</evidence>
<evidence type="ECO:0000256" key="1">
    <source>
        <dbReference type="SAM" id="MobiDB-lite"/>
    </source>
</evidence>
<dbReference type="EMBL" id="BMMM01000001">
    <property type="protein sequence ID" value="GGN51210.1"/>
    <property type="molecule type" value="Genomic_DNA"/>
</dbReference>
<gene>
    <name evidence="2" type="ORF">GCM10011579_006790</name>
</gene>
<reference evidence="2 3" key="1">
    <citation type="journal article" date="2014" name="Int. J. Syst. Evol. Microbiol.">
        <title>Complete genome sequence of Corynebacterium casei LMG S-19264T (=DSM 44701T), isolated from a smear-ripened cheese.</title>
        <authorList>
            <consortium name="US DOE Joint Genome Institute (JGI-PGF)"/>
            <person name="Walter F."/>
            <person name="Albersmeier A."/>
            <person name="Kalinowski J."/>
            <person name="Ruckert C."/>
        </authorList>
    </citation>
    <scope>NUCLEOTIDE SEQUENCE [LARGE SCALE GENOMIC DNA]</scope>
    <source>
        <strain evidence="2 3">CGMCC 4.7111</strain>
    </source>
</reference>